<dbReference type="Proteomes" id="UP001432014">
    <property type="component" value="Chromosome"/>
</dbReference>
<feature type="domain" description="Protein kinase" evidence="9">
    <location>
        <begin position="20"/>
        <end position="296"/>
    </location>
</feature>
<dbReference type="SMART" id="SM00220">
    <property type="entry name" value="S_TKc"/>
    <property type="match status" value="1"/>
</dbReference>
<evidence type="ECO:0000256" key="7">
    <source>
        <dbReference type="PROSITE-ProRule" id="PRU10141"/>
    </source>
</evidence>
<evidence type="ECO:0000256" key="5">
    <source>
        <dbReference type="ARBA" id="ARBA00022777"/>
    </source>
</evidence>
<dbReference type="CDD" id="cd14014">
    <property type="entry name" value="STKc_PknB_like"/>
    <property type="match status" value="1"/>
</dbReference>
<name>A0ABZ1W3R0_9ACTN</name>
<keyword evidence="6 7" id="KW-0067">ATP-binding</keyword>
<reference evidence="10 11" key="1">
    <citation type="submission" date="2022-10" db="EMBL/GenBank/DDBJ databases">
        <title>The complete genomes of actinobacterial strains from the NBC collection.</title>
        <authorList>
            <person name="Joergensen T.S."/>
            <person name="Alvarez Arevalo M."/>
            <person name="Sterndorff E.B."/>
            <person name="Faurdal D."/>
            <person name="Vuksanovic O."/>
            <person name="Mourched A.-S."/>
            <person name="Charusanti P."/>
            <person name="Shaw S."/>
            <person name="Blin K."/>
            <person name="Weber T."/>
        </authorList>
    </citation>
    <scope>NUCLEOTIDE SEQUENCE [LARGE SCALE GENOMIC DNA]</scope>
    <source>
        <strain evidence="10 11">NBC_01247</strain>
    </source>
</reference>
<dbReference type="PROSITE" id="PS00107">
    <property type="entry name" value="PROTEIN_KINASE_ATP"/>
    <property type="match status" value="1"/>
</dbReference>
<dbReference type="SUPFAM" id="SSF53955">
    <property type="entry name" value="Lysozyme-like"/>
    <property type="match status" value="1"/>
</dbReference>
<evidence type="ECO:0000256" key="2">
    <source>
        <dbReference type="ARBA" id="ARBA00012513"/>
    </source>
</evidence>
<dbReference type="RefSeq" id="WP_329499873.1">
    <property type="nucleotide sequence ID" value="NZ_CP108460.1"/>
</dbReference>
<proteinExistence type="inferred from homology"/>
<dbReference type="Pfam" id="PF00069">
    <property type="entry name" value="Pkinase"/>
    <property type="match status" value="1"/>
</dbReference>
<dbReference type="PANTHER" id="PTHR43671">
    <property type="entry name" value="SERINE/THREONINE-PROTEIN KINASE NEK"/>
    <property type="match status" value="1"/>
</dbReference>
<gene>
    <name evidence="10" type="ORF">OG469_08010</name>
</gene>
<keyword evidence="3" id="KW-0808">Transferase</keyword>
<dbReference type="PANTHER" id="PTHR43671:SF13">
    <property type="entry name" value="SERINE_THREONINE-PROTEIN KINASE NEK2"/>
    <property type="match status" value="1"/>
</dbReference>
<dbReference type="InterPro" id="IPR023346">
    <property type="entry name" value="Lysozyme-like_dom_sf"/>
</dbReference>
<accession>A0ABZ1W3R0</accession>
<organism evidence="10 11">
    <name type="scientific">Kitasatospora herbaricolor</name>
    <dbReference type="NCBI Taxonomy" id="68217"/>
    <lineage>
        <taxon>Bacteria</taxon>
        <taxon>Bacillati</taxon>
        <taxon>Actinomycetota</taxon>
        <taxon>Actinomycetes</taxon>
        <taxon>Kitasatosporales</taxon>
        <taxon>Streptomycetaceae</taxon>
        <taxon>Kitasatospora</taxon>
    </lineage>
</organism>
<protein>
    <recommendedName>
        <fullName evidence="2">non-specific serine/threonine protein kinase</fullName>
        <ecNumber evidence="2">2.7.11.1</ecNumber>
    </recommendedName>
</protein>
<dbReference type="InterPro" id="IPR011009">
    <property type="entry name" value="Kinase-like_dom_sf"/>
</dbReference>
<dbReference type="InterPro" id="IPR050660">
    <property type="entry name" value="NEK_Ser/Thr_kinase"/>
</dbReference>
<keyword evidence="5 10" id="KW-0418">Kinase</keyword>
<feature type="binding site" evidence="7">
    <location>
        <position position="49"/>
    </location>
    <ligand>
        <name>ATP</name>
        <dbReference type="ChEBI" id="CHEBI:30616"/>
    </ligand>
</feature>
<feature type="compositionally biased region" description="Gly residues" evidence="8">
    <location>
        <begin position="355"/>
        <end position="368"/>
    </location>
</feature>
<evidence type="ECO:0000259" key="9">
    <source>
        <dbReference type="PROSITE" id="PS50011"/>
    </source>
</evidence>
<dbReference type="Gene3D" id="1.10.510.10">
    <property type="entry name" value="Transferase(Phosphotransferase) domain 1"/>
    <property type="match status" value="1"/>
</dbReference>
<keyword evidence="11" id="KW-1185">Reference proteome</keyword>
<dbReference type="EMBL" id="CP108482">
    <property type="protein sequence ID" value="WUS55461.1"/>
    <property type="molecule type" value="Genomic_DNA"/>
</dbReference>
<sequence length="531" mass="55720">MNDPGRPPLDVPAGRLVAGTRITGLIGSGSWGSVYAAEELADGAPVAVKFLRPDQLTPGQRRTMAELVEREVRFSRQADHPGLVRTLRTATLDEPDDPPLDGAVVLVMERAERSLQDLLAATAPHTPVPEAERLLTEICAGLAHMHRHGWVHGDLKGANILLMPGGAARLADFGLTAELEGTHAYVPPLGSPDHVPPEWWSQRAGSRGVPLRPGADVWAFGVLAHQVLSGGLHPFPGATARARSLAAQSYARGASPLRLDQSVPERWRGLITACLAADPAERGRLDAAELLRRVSLTAGPEAGCEVRRRRPRRTVPLVAGALALALAAGAAALAGTLLPGGGESPPPPAATATSGGQGGQSGQSGQGGQSDQSGQTRPAGAIPEGSDVPVALREVITGTARRCPEPEVTPALLAAMLKAESGFDAAAARPQSDEYGIAMWTPAVFNAWAQDGDNDGDRDYMSAPDAIVSMGNYVCWLDQQFKHRGLSAGLPALVVAGYRTSDKTVADAGRVPDRVRPHVDQVMKYLAEYTG</sequence>
<evidence type="ECO:0000313" key="11">
    <source>
        <dbReference type="Proteomes" id="UP001432014"/>
    </source>
</evidence>
<evidence type="ECO:0000256" key="3">
    <source>
        <dbReference type="ARBA" id="ARBA00022679"/>
    </source>
</evidence>
<dbReference type="PROSITE" id="PS50011">
    <property type="entry name" value="PROTEIN_KINASE_DOM"/>
    <property type="match status" value="1"/>
</dbReference>
<dbReference type="InterPro" id="IPR000719">
    <property type="entry name" value="Prot_kinase_dom"/>
</dbReference>
<comment type="similarity">
    <text evidence="1">Belongs to the protein kinase superfamily. NEK Ser/Thr protein kinase family. NIMA subfamily.</text>
</comment>
<evidence type="ECO:0000256" key="1">
    <source>
        <dbReference type="ARBA" id="ARBA00010886"/>
    </source>
</evidence>
<evidence type="ECO:0000256" key="8">
    <source>
        <dbReference type="SAM" id="MobiDB-lite"/>
    </source>
</evidence>
<evidence type="ECO:0000313" key="10">
    <source>
        <dbReference type="EMBL" id="WUS55461.1"/>
    </source>
</evidence>
<evidence type="ECO:0000256" key="4">
    <source>
        <dbReference type="ARBA" id="ARBA00022741"/>
    </source>
</evidence>
<dbReference type="SUPFAM" id="SSF56112">
    <property type="entry name" value="Protein kinase-like (PK-like)"/>
    <property type="match status" value="1"/>
</dbReference>
<dbReference type="EC" id="2.7.11.1" evidence="2"/>
<dbReference type="Gene3D" id="1.10.530.10">
    <property type="match status" value="1"/>
</dbReference>
<evidence type="ECO:0000256" key="6">
    <source>
        <dbReference type="ARBA" id="ARBA00022840"/>
    </source>
</evidence>
<dbReference type="GO" id="GO:0016301">
    <property type="term" value="F:kinase activity"/>
    <property type="evidence" value="ECO:0007669"/>
    <property type="project" value="UniProtKB-KW"/>
</dbReference>
<keyword evidence="4 7" id="KW-0547">Nucleotide-binding</keyword>
<feature type="region of interest" description="Disordered" evidence="8">
    <location>
        <begin position="338"/>
        <end position="388"/>
    </location>
</feature>
<dbReference type="InterPro" id="IPR017441">
    <property type="entry name" value="Protein_kinase_ATP_BS"/>
</dbReference>